<dbReference type="InterPro" id="IPR014729">
    <property type="entry name" value="Rossmann-like_a/b/a_fold"/>
</dbReference>
<keyword evidence="4 7" id="KW-0648">Protein biosynthesis</keyword>
<keyword evidence="1 7" id="KW-0436">Ligase</keyword>
<protein>
    <submittedName>
        <fullName evidence="8">tRNA synthetase</fullName>
    </submittedName>
</protein>
<sequence length="125" mass="13332">MNANAFPIADGSYEGGWGGGRGFRRLPKGVYAGFDPTTRSLHVGNLLILLNLFRSSKFDCQPIAIIGGATALVGDPSGRSTGTMKLLDFLSLTRALRIGCFEQGPSDRDLKPAQVGSTITRITFI</sequence>
<dbReference type="GO" id="GO:0006418">
    <property type="term" value="P:tRNA aminoacylation for protein translation"/>
    <property type="evidence" value="ECO:0007669"/>
    <property type="project" value="InterPro"/>
</dbReference>
<keyword evidence="3 7" id="KW-0067">ATP-binding</keyword>
<evidence type="ECO:0000256" key="6">
    <source>
        <dbReference type="ARBA" id="ARBA00048248"/>
    </source>
</evidence>
<dbReference type="PANTHER" id="PTHR11766">
    <property type="entry name" value="TYROSYL-TRNA SYNTHETASE"/>
    <property type="match status" value="1"/>
</dbReference>
<reference evidence="8" key="2">
    <citation type="submission" date="2022-06" db="UniProtKB">
        <authorList>
            <consortium name="EnsemblMetazoa"/>
        </authorList>
    </citation>
    <scope>IDENTIFICATION</scope>
    <source>
        <strain evidence="8">PS312</strain>
    </source>
</reference>
<keyword evidence="2 7" id="KW-0547">Nucleotide-binding</keyword>
<evidence type="ECO:0000313" key="8">
    <source>
        <dbReference type="EnsemblMetazoa" id="PPA39892.1"/>
    </source>
</evidence>
<dbReference type="InterPro" id="IPR024088">
    <property type="entry name" value="Tyr-tRNA-ligase_bac-type"/>
</dbReference>
<dbReference type="GO" id="GO:0005524">
    <property type="term" value="F:ATP binding"/>
    <property type="evidence" value="ECO:0007669"/>
    <property type="project" value="UniProtKB-KW"/>
</dbReference>
<proteinExistence type="inferred from homology"/>
<dbReference type="SUPFAM" id="SSF52374">
    <property type="entry name" value="Nucleotidylyl transferase"/>
    <property type="match status" value="1"/>
</dbReference>
<dbReference type="GO" id="GO:0004831">
    <property type="term" value="F:tyrosine-tRNA ligase activity"/>
    <property type="evidence" value="ECO:0007669"/>
    <property type="project" value="UniProtKB-EC"/>
</dbReference>
<dbReference type="Proteomes" id="UP000005239">
    <property type="component" value="Unassembled WGS sequence"/>
</dbReference>
<keyword evidence="9" id="KW-1185">Reference proteome</keyword>
<evidence type="ECO:0000256" key="4">
    <source>
        <dbReference type="ARBA" id="ARBA00022917"/>
    </source>
</evidence>
<dbReference type="EnsemblMetazoa" id="PPA39892.1">
    <property type="protein sequence ID" value="PPA39892.1"/>
    <property type="gene ID" value="WBGene00278261"/>
</dbReference>
<evidence type="ECO:0000256" key="7">
    <source>
        <dbReference type="RuleBase" id="RU363036"/>
    </source>
</evidence>
<dbReference type="AlphaFoldDB" id="A0A2A6BIP0"/>
<evidence type="ECO:0000256" key="5">
    <source>
        <dbReference type="ARBA" id="ARBA00023146"/>
    </source>
</evidence>
<dbReference type="Gene3D" id="3.40.50.620">
    <property type="entry name" value="HUPs"/>
    <property type="match status" value="1"/>
</dbReference>
<dbReference type="PANTHER" id="PTHR11766:SF0">
    <property type="entry name" value="TYROSINE--TRNA LIGASE, MITOCHONDRIAL"/>
    <property type="match status" value="1"/>
</dbReference>
<evidence type="ECO:0000256" key="1">
    <source>
        <dbReference type="ARBA" id="ARBA00022598"/>
    </source>
</evidence>
<reference evidence="9" key="1">
    <citation type="journal article" date="2008" name="Nat. Genet.">
        <title>The Pristionchus pacificus genome provides a unique perspective on nematode lifestyle and parasitism.</title>
        <authorList>
            <person name="Dieterich C."/>
            <person name="Clifton S.W."/>
            <person name="Schuster L.N."/>
            <person name="Chinwalla A."/>
            <person name="Delehaunty K."/>
            <person name="Dinkelacker I."/>
            <person name="Fulton L."/>
            <person name="Fulton R."/>
            <person name="Godfrey J."/>
            <person name="Minx P."/>
            <person name="Mitreva M."/>
            <person name="Roeseler W."/>
            <person name="Tian H."/>
            <person name="Witte H."/>
            <person name="Yang S.P."/>
            <person name="Wilson R.K."/>
            <person name="Sommer R.J."/>
        </authorList>
    </citation>
    <scope>NUCLEOTIDE SEQUENCE [LARGE SCALE GENOMIC DNA]</scope>
    <source>
        <strain evidence="9">PS312</strain>
    </source>
</reference>
<dbReference type="OrthoDB" id="337870at2759"/>
<dbReference type="Pfam" id="PF00579">
    <property type="entry name" value="tRNA-synt_1b"/>
    <property type="match status" value="1"/>
</dbReference>
<evidence type="ECO:0000256" key="2">
    <source>
        <dbReference type="ARBA" id="ARBA00022741"/>
    </source>
</evidence>
<evidence type="ECO:0000256" key="3">
    <source>
        <dbReference type="ARBA" id="ARBA00022840"/>
    </source>
</evidence>
<accession>A0A2A6BIP0</accession>
<gene>
    <name evidence="8" type="primary">WBGene00278261</name>
</gene>
<evidence type="ECO:0000313" key="9">
    <source>
        <dbReference type="Proteomes" id="UP000005239"/>
    </source>
</evidence>
<comment type="catalytic activity">
    <reaction evidence="6">
        <text>tRNA(Tyr) + L-tyrosine + ATP = L-tyrosyl-tRNA(Tyr) + AMP + diphosphate + H(+)</text>
        <dbReference type="Rhea" id="RHEA:10220"/>
        <dbReference type="Rhea" id="RHEA-COMP:9706"/>
        <dbReference type="Rhea" id="RHEA-COMP:9707"/>
        <dbReference type="ChEBI" id="CHEBI:15378"/>
        <dbReference type="ChEBI" id="CHEBI:30616"/>
        <dbReference type="ChEBI" id="CHEBI:33019"/>
        <dbReference type="ChEBI" id="CHEBI:58315"/>
        <dbReference type="ChEBI" id="CHEBI:78442"/>
        <dbReference type="ChEBI" id="CHEBI:78536"/>
        <dbReference type="ChEBI" id="CHEBI:456215"/>
        <dbReference type="EC" id="6.1.1.1"/>
    </reaction>
</comment>
<accession>A0A8R1UVR6</accession>
<dbReference type="InterPro" id="IPR002305">
    <property type="entry name" value="aa-tRNA-synth_Ic"/>
</dbReference>
<name>A0A2A6BIP0_PRIPA</name>
<keyword evidence="5 7" id="KW-0030">Aminoacyl-tRNA synthetase</keyword>
<organism evidence="8 9">
    <name type="scientific">Pristionchus pacificus</name>
    <name type="common">Parasitic nematode worm</name>
    <dbReference type="NCBI Taxonomy" id="54126"/>
    <lineage>
        <taxon>Eukaryota</taxon>
        <taxon>Metazoa</taxon>
        <taxon>Ecdysozoa</taxon>
        <taxon>Nematoda</taxon>
        <taxon>Chromadorea</taxon>
        <taxon>Rhabditida</taxon>
        <taxon>Rhabditina</taxon>
        <taxon>Diplogasteromorpha</taxon>
        <taxon>Diplogasteroidea</taxon>
        <taxon>Neodiplogasteridae</taxon>
        <taxon>Pristionchus</taxon>
    </lineage>
</organism>
<comment type="similarity">
    <text evidence="7">Belongs to the class-I aminoacyl-tRNA synthetase family.</text>
</comment>